<feature type="compositionally biased region" description="Basic and acidic residues" evidence="1">
    <location>
        <begin position="25"/>
        <end position="36"/>
    </location>
</feature>
<dbReference type="InterPro" id="IPR053137">
    <property type="entry name" value="NLR-like"/>
</dbReference>
<dbReference type="InterPro" id="IPR011990">
    <property type="entry name" value="TPR-like_helical_dom_sf"/>
</dbReference>
<reference evidence="3" key="1">
    <citation type="submission" date="2022-11" db="EMBL/GenBank/DDBJ databases">
        <authorList>
            <person name="Petersen C."/>
        </authorList>
    </citation>
    <scope>NUCLEOTIDE SEQUENCE</scope>
    <source>
        <strain evidence="3">IBT 29864</strain>
    </source>
</reference>
<dbReference type="PRINTS" id="PR00381">
    <property type="entry name" value="KINESINLIGHT"/>
</dbReference>
<dbReference type="Proteomes" id="UP001147782">
    <property type="component" value="Unassembled WGS sequence"/>
</dbReference>
<accession>A0A9W9S0T8</accession>
<dbReference type="SUPFAM" id="SSF52540">
    <property type="entry name" value="P-loop containing nucleoside triphosphate hydrolases"/>
    <property type="match status" value="1"/>
</dbReference>
<organism evidence="3 4">
    <name type="scientific">Penicillium cataractarum</name>
    <dbReference type="NCBI Taxonomy" id="2100454"/>
    <lineage>
        <taxon>Eukaryota</taxon>
        <taxon>Fungi</taxon>
        <taxon>Dikarya</taxon>
        <taxon>Ascomycota</taxon>
        <taxon>Pezizomycotina</taxon>
        <taxon>Eurotiomycetes</taxon>
        <taxon>Eurotiomycetidae</taxon>
        <taxon>Eurotiales</taxon>
        <taxon>Aspergillaceae</taxon>
        <taxon>Penicillium</taxon>
    </lineage>
</organism>
<evidence type="ECO:0000313" key="3">
    <source>
        <dbReference type="EMBL" id="KAJ5369967.1"/>
    </source>
</evidence>
<reference evidence="3" key="2">
    <citation type="journal article" date="2023" name="IMA Fungus">
        <title>Comparative genomic study of the Penicillium genus elucidates a diverse pangenome and 15 lateral gene transfer events.</title>
        <authorList>
            <person name="Petersen C."/>
            <person name="Sorensen T."/>
            <person name="Nielsen M.R."/>
            <person name="Sondergaard T.E."/>
            <person name="Sorensen J.L."/>
            <person name="Fitzpatrick D.A."/>
            <person name="Frisvad J.C."/>
            <person name="Nielsen K.L."/>
        </authorList>
    </citation>
    <scope>NUCLEOTIDE SEQUENCE</scope>
    <source>
        <strain evidence="3">IBT 29864</strain>
    </source>
</reference>
<dbReference type="GeneID" id="81438167"/>
<feature type="region of interest" description="Disordered" evidence="1">
    <location>
        <begin position="21"/>
        <end position="41"/>
    </location>
</feature>
<dbReference type="EMBL" id="JAPZBS010000005">
    <property type="protein sequence ID" value="KAJ5369967.1"/>
    <property type="molecule type" value="Genomic_DNA"/>
</dbReference>
<dbReference type="Gene3D" id="3.40.50.300">
    <property type="entry name" value="P-loop containing nucleotide triphosphate hydrolases"/>
    <property type="match status" value="1"/>
</dbReference>
<dbReference type="PANTHER" id="PTHR46082">
    <property type="entry name" value="ATP/GTP-BINDING PROTEIN-RELATED"/>
    <property type="match status" value="1"/>
</dbReference>
<dbReference type="SUPFAM" id="SSF48452">
    <property type="entry name" value="TPR-like"/>
    <property type="match status" value="3"/>
</dbReference>
<comment type="caution">
    <text evidence="3">The sequence shown here is derived from an EMBL/GenBank/DDBJ whole genome shotgun (WGS) entry which is preliminary data.</text>
</comment>
<keyword evidence="4" id="KW-1185">Reference proteome</keyword>
<name>A0A9W9S0T8_9EURO</name>
<gene>
    <name evidence="3" type="ORF">N7496_006059</name>
</gene>
<protein>
    <recommendedName>
        <fullName evidence="2">DUF7779 domain-containing protein</fullName>
    </recommendedName>
</protein>
<evidence type="ECO:0000256" key="1">
    <source>
        <dbReference type="SAM" id="MobiDB-lite"/>
    </source>
</evidence>
<dbReference type="Pfam" id="PF13374">
    <property type="entry name" value="TPR_10"/>
    <property type="match status" value="5"/>
</dbReference>
<dbReference type="InterPro" id="IPR027417">
    <property type="entry name" value="P-loop_NTPase"/>
</dbReference>
<dbReference type="Pfam" id="PF13424">
    <property type="entry name" value="TPR_12"/>
    <property type="match status" value="3"/>
</dbReference>
<proteinExistence type="predicted"/>
<evidence type="ECO:0000313" key="4">
    <source>
        <dbReference type="Proteomes" id="UP001147782"/>
    </source>
</evidence>
<dbReference type="AlphaFoldDB" id="A0A9W9S0T8"/>
<dbReference type="PANTHER" id="PTHR46082:SF6">
    <property type="entry name" value="AAA+ ATPASE DOMAIN-CONTAINING PROTEIN-RELATED"/>
    <property type="match status" value="1"/>
</dbReference>
<dbReference type="OrthoDB" id="5986190at2759"/>
<dbReference type="Pfam" id="PF25000">
    <property type="entry name" value="DUF7779"/>
    <property type="match status" value="1"/>
</dbReference>
<feature type="domain" description="DUF7779" evidence="2">
    <location>
        <begin position="325"/>
        <end position="420"/>
    </location>
</feature>
<dbReference type="RefSeq" id="XP_056554401.1">
    <property type="nucleotide sequence ID" value="XM_056698988.1"/>
</dbReference>
<sequence>MVSKASVSFGGNNLGLQIGNNHGSIHAEFHPPERPETPPSPLSTVPFPRDPDFVRRNTLVDQIHHKRTVPGSRTALVGLGGVGKSQLAIEYSYIVRSESPATWVFWLHGSNEARFEQSFRDIADELKLAGRRDPGVNIFQQVENFLRDEKKGRWICVIDNVEDEFLCSIPPARKDDPTKGPTNTPTKPLLEYVPRRPNGFTILTSRSREIALKMVNVKDLIDVKPMERSEALDLFQKKTDRPEDSLESQQLVEMLEFMPLAIVQAASYIRNRAPRCSVAQYLRKFQENDREAIKLLKKEASHLSRDWEASNSILVTWQLSFDYIHQTKPSAAGLLSLMSFYDRQGIPEYLIRHQPDPNDISLSELQNDSSDWETSESDIGPDFEDDIATLRDFSFISISESSTFFMMHRLVQLAMRAWLKSHGQINQLREIFIKTLFDEFPTGEYENWKKCRSIFPHVKSAMSQRPASPTCLQQWATLLYRGAWYASESGIIADVKEMAEKSRRQRMILFGDDHEDVVDSTAMLATAYWREGRWEEAEKLQVQVIEIRKTKLGEDHPDTLTSIANLASTYRDQGRWEEAEQLEVQVMEMSKMKLGEDHPDTLSSIGDLALTYSDKGRWEEAEQLQLQVMEKSRMKLGEHHPATLTSMANLALTLWNQGRWEEAEKLEVQVMETRKKQLGEDHPDTLISMANLASTFSDQGRWEEAEELEVQVMKLSKMKLGEDHPDTLLSMANLASTYRDQGRWKEAEQLEVQVMETRKAKLGEDHPVTLTSMANLALTLCNEGRWEEAEKLEVQVMEKSRMKLGEDHPDTLMRIGNLAATYADQGRWKEAEQLQLQVMETCKKKLGEDHPDTLLSMANLASTYGDQGRWKEAEQLQLQVMETCKKKLGEDHPDTLLSMANLASTYGDQGRWKEAGQLEVQVMEKSKMKLGEDHPDTLASMANLAFTWKSSGHDSEAINLLRNCLAKRKQILGPNHPKTVSNSESLLEWETEALNVNAYVR</sequence>
<dbReference type="NCBIfam" id="NF040586">
    <property type="entry name" value="FxSxx_TPR"/>
    <property type="match status" value="1"/>
</dbReference>
<evidence type="ECO:0000259" key="2">
    <source>
        <dbReference type="Pfam" id="PF25000"/>
    </source>
</evidence>
<dbReference type="Gene3D" id="1.25.40.10">
    <property type="entry name" value="Tetratricopeptide repeat domain"/>
    <property type="match status" value="3"/>
</dbReference>
<dbReference type="InterPro" id="IPR056681">
    <property type="entry name" value="DUF7779"/>
</dbReference>